<accession>A0A7K1Y190</accession>
<dbReference type="EC" id="5.1.3.3" evidence="7 14"/>
<evidence type="ECO:0000256" key="17">
    <source>
        <dbReference type="PIRSR" id="PIRSR005096-3"/>
    </source>
</evidence>
<keyword evidence="20" id="KW-1185">Reference proteome</keyword>
<dbReference type="SUPFAM" id="SSF74650">
    <property type="entry name" value="Galactose mutarotase-like"/>
    <property type="match status" value="1"/>
</dbReference>
<evidence type="ECO:0000256" key="5">
    <source>
        <dbReference type="ARBA" id="ARBA00006206"/>
    </source>
</evidence>
<comment type="pathway">
    <text evidence="4 14">Carbohydrate metabolism; hexose metabolism.</text>
</comment>
<dbReference type="NCBIfam" id="NF008277">
    <property type="entry name" value="PRK11055.1"/>
    <property type="match status" value="1"/>
</dbReference>
<dbReference type="GO" id="GO:0033499">
    <property type="term" value="P:galactose catabolic process via UDP-galactose, Leloir pathway"/>
    <property type="evidence" value="ECO:0007669"/>
    <property type="project" value="TreeGrafter"/>
</dbReference>
<dbReference type="PIRSF" id="PIRSF005096">
    <property type="entry name" value="GALM"/>
    <property type="match status" value="1"/>
</dbReference>
<evidence type="ECO:0000256" key="11">
    <source>
        <dbReference type="ARBA" id="ARBA00022837"/>
    </source>
</evidence>
<dbReference type="GO" id="GO:0005737">
    <property type="term" value="C:cytoplasm"/>
    <property type="evidence" value="ECO:0007669"/>
    <property type="project" value="UniProtKB-SubCell"/>
</dbReference>
<dbReference type="InterPro" id="IPR008183">
    <property type="entry name" value="Aldose_1/G6P_1-epimerase"/>
</dbReference>
<keyword evidence="11" id="KW-0106">Calcium</keyword>
<dbReference type="CDD" id="cd09019">
    <property type="entry name" value="galactose_mutarotase_like"/>
    <property type="match status" value="1"/>
</dbReference>
<evidence type="ECO:0000256" key="18">
    <source>
        <dbReference type="SAM" id="SignalP"/>
    </source>
</evidence>
<comment type="similarity">
    <text evidence="5 14">Belongs to the aldose epimerase family.</text>
</comment>
<evidence type="ECO:0000313" key="20">
    <source>
        <dbReference type="Proteomes" id="UP000451233"/>
    </source>
</evidence>
<evidence type="ECO:0000256" key="15">
    <source>
        <dbReference type="PIRSR" id="PIRSR005096-1"/>
    </source>
</evidence>
<dbReference type="PROSITE" id="PS51257">
    <property type="entry name" value="PROKAR_LIPOPROTEIN"/>
    <property type="match status" value="1"/>
</dbReference>
<dbReference type="InterPro" id="IPR018052">
    <property type="entry name" value="Ald1_epimerase_CS"/>
</dbReference>
<evidence type="ECO:0000256" key="7">
    <source>
        <dbReference type="ARBA" id="ARBA00013185"/>
    </source>
</evidence>
<dbReference type="InterPro" id="IPR047215">
    <property type="entry name" value="Galactose_mutarotase-like"/>
</dbReference>
<organism evidence="19 20">
    <name type="scientific">Hufsiella ginkgonis</name>
    <dbReference type="NCBI Taxonomy" id="2695274"/>
    <lineage>
        <taxon>Bacteria</taxon>
        <taxon>Pseudomonadati</taxon>
        <taxon>Bacteroidota</taxon>
        <taxon>Sphingobacteriia</taxon>
        <taxon>Sphingobacteriales</taxon>
        <taxon>Sphingobacteriaceae</taxon>
        <taxon>Hufsiella</taxon>
    </lineage>
</organism>
<evidence type="ECO:0000256" key="10">
    <source>
        <dbReference type="ARBA" id="ARBA00022553"/>
    </source>
</evidence>
<dbReference type="GO" id="GO:0004034">
    <property type="term" value="F:aldose 1-epimerase activity"/>
    <property type="evidence" value="ECO:0007669"/>
    <property type="project" value="UniProtKB-EC"/>
</dbReference>
<dbReference type="EMBL" id="WVHS01000004">
    <property type="protein sequence ID" value="MXV17013.1"/>
    <property type="molecule type" value="Genomic_DNA"/>
</dbReference>
<dbReference type="AlphaFoldDB" id="A0A7K1Y190"/>
<feature type="active site" description="Proton acceptor" evidence="15">
    <location>
        <position position="351"/>
    </location>
</feature>
<evidence type="ECO:0000313" key="19">
    <source>
        <dbReference type="EMBL" id="MXV17013.1"/>
    </source>
</evidence>
<dbReference type="Proteomes" id="UP000451233">
    <property type="component" value="Unassembled WGS sequence"/>
</dbReference>
<proteinExistence type="inferred from homology"/>
<reference evidence="19 20" key="1">
    <citation type="submission" date="2019-11" db="EMBL/GenBank/DDBJ databases">
        <title>Pedobacter sp. HMF7056 Genome sequencing and assembly.</title>
        <authorList>
            <person name="Kang H."/>
            <person name="Kim H."/>
            <person name="Joh K."/>
        </authorList>
    </citation>
    <scope>NUCLEOTIDE SEQUENCE [LARGE SCALE GENOMIC DNA]</scope>
    <source>
        <strain evidence="19 20">HMF7056</strain>
    </source>
</reference>
<dbReference type="PANTHER" id="PTHR10091">
    <property type="entry name" value="ALDOSE-1-EPIMERASE"/>
    <property type="match status" value="1"/>
</dbReference>
<dbReference type="UniPathway" id="UPA00242"/>
<feature type="binding site" evidence="17">
    <location>
        <begin position="213"/>
        <end position="215"/>
    </location>
    <ligand>
        <name>beta-D-galactose</name>
        <dbReference type="ChEBI" id="CHEBI:27667"/>
    </ligand>
</feature>
<keyword evidence="12 14" id="KW-0413">Isomerase</keyword>
<dbReference type="InterPro" id="IPR015443">
    <property type="entry name" value="Aldose_1-epimerase"/>
</dbReference>
<keyword evidence="18" id="KW-0732">Signal</keyword>
<dbReference type="GO" id="GO:0030246">
    <property type="term" value="F:carbohydrate binding"/>
    <property type="evidence" value="ECO:0007669"/>
    <property type="project" value="InterPro"/>
</dbReference>
<feature type="binding site" evidence="17">
    <location>
        <begin position="116"/>
        <end position="117"/>
    </location>
    <ligand>
        <name>beta-D-galactose</name>
        <dbReference type="ChEBI" id="CHEBI:27667"/>
    </ligand>
</feature>
<evidence type="ECO:0000256" key="1">
    <source>
        <dbReference type="ARBA" id="ARBA00001614"/>
    </source>
</evidence>
<dbReference type="FunFam" id="2.70.98.10:FF:000003">
    <property type="entry name" value="Aldose 1-epimerase"/>
    <property type="match status" value="1"/>
</dbReference>
<feature type="active site" description="Proton donor" evidence="15">
    <location>
        <position position="213"/>
    </location>
</feature>
<dbReference type="Pfam" id="PF01263">
    <property type="entry name" value="Aldose_epim"/>
    <property type="match status" value="1"/>
</dbReference>
<comment type="catalytic activity">
    <reaction evidence="1 14">
        <text>alpha-D-glucose = beta-D-glucose</text>
        <dbReference type="Rhea" id="RHEA:10264"/>
        <dbReference type="ChEBI" id="CHEBI:15903"/>
        <dbReference type="ChEBI" id="CHEBI:17925"/>
        <dbReference type="EC" id="5.1.3.3"/>
    </reaction>
</comment>
<dbReference type="GO" id="GO:0006006">
    <property type="term" value="P:glucose metabolic process"/>
    <property type="evidence" value="ECO:0007669"/>
    <property type="project" value="TreeGrafter"/>
</dbReference>
<keyword evidence="13 14" id="KW-0119">Carbohydrate metabolism</keyword>
<evidence type="ECO:0000256" key="2">
    <source>
        <dbReference type="ARBA" id="ARBA00001913"/>
    </source>
</evidence>
<comment type="subunit">
    <text evidence="6">Monomer.</text>
</comment>
<evidence type="ECO:0000256" key="6">
    <source>
        <dbReference type="ARBA" id="ARBA00011245"/>
    </source>
</evidence>
<dbReference type="RefSeq" id="WP_160908023.1">
    <property type="nucleotide sequence ID" value="NZ_WVHS01000004.1"/>
</dbReference>
<dbReference type="PROSITE" id="PS00545">
    <property type="entry name" value="ALDOSE_1_EPIMERASE"/>
    <property type="match status" value="1"/>
</dbReference>
<comment type="caution">
    <text evidence="19">The sequence shown here is derived from an EMBL/GenBank/DDBJ whole genome shotgun (WGS) entry which is preliminary data.</text>
</comment>
<dbReference type="Gene3D" id="2.70.98.10">
    <property type="match status" value="1"/>
</dbReference>
<evidence type="ECO:0000256" key="9">
    <source>
        <dbReference type="ARBA" id="ARBA00022490"/>
    </source>
</evidence>
<evidence type="ECO:0000256" key="13">
    <source>
        <dbReference type="ARBA" id="ARBA00023277"/>
    </source>
</evidence>
<dbReference type="PANTHER" id="PTHR10091:SF0">
    <property type="entry name" value="GALACTOSE MUTAROTASE"/>
    <property type="match status" value="1"/>
</dbReference>
<comment type="cofactor">
    <cofactor evidence="2">
        <name>Ca(2+)</name>
        <dbReference type="ChEBI" id="CHEBI:29108"/>
    </cofactor>
</comment>
<keyword evidence="9" id="KW-0963">Cytoplasm</keyword>
<dbReference type="InterPro" id="IPR014718">
    <property type="entry name" value="GH-type_carb-bd"/>
</dbReference>
<evidence type="ECO:0000256" key="14">
    <source>
        <dbReference type="PIRNR" id="PIRNR005096"/>
    </source>
</evidence>
<feature type="binding site" evidence="16">
    <location>
        <position position="285"/>
    </location>
    <ligand>
        <name>beta-D-galactose</name>
        <dbReference type="ChEBI" id="CHEBI:27667"/>
    </ligand>
</feature>
<evidence type="ECO:0000256" key="12">
    <source>
        <dbReference type="ARBA" id="ARBA00023235"/>
    </source>
</evidence>
<keyword evidence="10" id="KW-0597">Phosphoprotein</keyword>
<protein>
    <recommendedName>
        <fullName evidence="8 14">Aldose 1-epimerase</fullName>
        <ecNumber evidence="7 14">5.1.3.3</ecNumber>
    </recommendedName>
</protein>
<evidence type="ECO:0000256" key="3">
    <source>
        <dbReference type="ARBA" id="ARBA00004496"/>
    </source>
</evidence>
<sequence length="386" mass="41704">MKKQFILLACCGILSVAACNNPQKMNSSNADSVSTAAYDTADFHKDVDGKPVNLYTLKNKNGLEAVITNYGGRIVSLMVPDKAGKLTDVVLGYQKLSGYQKDNDPYFGALIGRYGNRIAKGKFKLDGKEYSLAINNGLNSLHGGPTGFHKRVWEVVSSSADKLELKYVSADGEEGYPGNLTVKVTYTLTDENGLRIDYAVTTDAPTVQNITNHAYFNLNGEGSGTINDHLMMINADKFTPVDTTLIPTGELKDVTGTPFDFRKPTAIGSRVDADDAQIKAGLGYDHNFVLNKKDNSLTLAASVTGPATGITMDVLTTEPGIQFYGGNFLDGKDSDGKSAKPYPHRTAFCLETQHFPDSPNQPAFPSTVLKPSVTYTSTTVYKFSAK</sequence>
<name>A0A7K1Y190_9SPHI</name>
<feature type="signal peptide" evidence="18">
    <location>
        <begin position="1"/>
        <end position="18"/>
    </location>
</feature>
<evidence type="ECO:0000256" key="16">
    <source>
        <dbReference type="PIRSR" id="PIRSR005096-2"/>
    </source>
</evidence>
<evidence type="ECO:0000256" key="8">
    <source>
        <dbReference type="ARBA" id="ARBA00014165"/>
    </source>
</evidence>
<feature type="chain" id="PRO_5029909416" description="Aldose 1-epimerase" evidence="18">
    <location>
        <begin position="19"/>
        <end position="386"/>
    </location>
</feature>
<comment type="subcellular location">
    <subcellularLocation>
        <location evidence="3">Cytoplasm</location>
    </subcellularLocation>
</comment>
<evidence type="ECO:0000256" key="4">
    <source>
        <dbReference type="ARBA" id="ARBA00005028"/>
    </source>
</evidence>
<gene>
    <name evidence="19" type="ORF">GS398_17065</name>
</gene>
<dbReference type="InterPro" id="IPR011013">
    <property type="entry name" value="Gal_mutarotase_sf_dom"/>
</dbReference>